<evidence type="ECO:0000313" key="4">
    <source>
        <dbReference type="Proteomes" id="UP000799302"/>
    </source>
</evidence>
<feature type="compositionally biased region" description="Low complexity" evidence="1">
    <location>
        <begin position="306"/>
        <end position="316"/>
    </location>
</feature>
<accession>A0A6A6UT67</accession>
<dbReference type="InterPro" id="IPR010730">
    <property type="entry name" value="HET"/>
</dbReference>
<dbReference type="PANTHER" id="PTHR24148:SF64">
    <property type="entry name" value="HETEROKARYON INCOMPATIBILITY DOMAIN-CONTAINING PROTEIN"/>
    <property type="match status" value="1"/>
</dbReference>
<evidence type="ECO:0000259" key="2">
    <source>
        <dbReference type="Pfam" id="PF06985"/>
    </source>
</evidence>
<dbReference type="PANTHER" id="PTHR24148">
    <property type="entry name" value="ANKYRIN REPEAT DOMAIN-CONTAINING PROTEIN 39 HOMOLOG-RELATED"/>
    <property type="match status" value="1"/>
</dbReference>
<feature type="domain" description="Heterokaryon incompatibility" evidence="2">
    <location>
        <begin position="62"/>
        <end position="210"/>
    </location>
</feature>
<evidence type="ECO:0000313" key="3">
    <source>
        <dbReference type="EMBL" id="KAF2675322.1"/>
    </source>
</evidence>
<dbReference type="Proteomes" id="UP000799302">
    <property type="component" value="Unassembled WGS sequence"/>
</dbReference>
<dbReference type="Pfam" id="PF06985">
    <property type="entry name" value="HET"/>
    <property type="match status" value="1"/>
</dbReference>
<keyword evidence="4" id="KW-1185">Reference proteome</keyword>
<name>A0A6A6UT67_9PEZI</name>
<protein>
    <recommendedName>
        <fullName evidence="2">Heterokaryon incompatibility domain-containing protein</fullName>
    </recommendedName>
</protein>
<dbReference type="EMBL" id="MU004230">
    <property type="protein sequence ID" value="KAF2675322.1"/>
    <property type="molecule type" value="Genomic_DNA"/>
</dbReference>
<gene>
    <name evidence="3" type="ORF">BT63DRAFT_34385</name>
</gene>
<reference evidence="3" key="1">
    <citation type="journal article" date="2020" name="Stud. Mycol.">
        <title>101 Dothideomycetes genomes: a test case for predicting lifestyles and emergence of pathogens.</title>
        <authorList>
            <person name="Haridas S."/>
            <person name="Albert R."/>
            <person name="Binder M."/>
            <person name="Bloem J."/>
            <person name="Labutti K."/>
            <person name="Salamov A."/>
            <person name="Andreopoulos B."/>
            <person name="Baker S."/>
            <person name="Barry K."/>
            <person name="Bills G."/>
            <person name="Bluhm B."/>
            <person name="Cannon C."/>
            <person name="Castanera R."/>
            <person name="Culley D."/>
            <person name="Daum C."/>
            <person name="Ezra D."/>
            <person name="Gonzalez J."/>
            <person name="Henrissat B."/>
            <person name="Kuo A."/>
            <person name="Liang C."/>
            <person name="Lipzen A."/>
            <person name="Lutzoni F."/>
            <person name="Magnuson J."/>
            <person name="Mondo S."/>
            <person name="Nolan M."/>
            <person name="Ohm R."/>
            <person name="Pangilinan J."/>
            <person name="Park H.-J."/>
            <person name="Ramirez L."/>
            <person name="Alfaro M."/>
            <person name="Sun H."/>
            <person name="Tritt A."/>
            <person name="Yoshinaga Y."/>
            <person name="Zwiers L.-H."/>
            <person name="Turgeon B."/>
            <person name="Goodwin S."/>
            <person name="Spatafora J."/>
            <person name="Crous P."/>
            <person name="Grigoriev I."/>
        </authorList>
    </citation>
    <scope>NUCLEOTIDE SEQUENCE</scope>
    <source>
        <strain evidence="3">CBS 115976</strain>
    </source>
</reference>
<feature type="region of interest" description="Disordered" evidence="1">
    <location>
        <begin position="306"/>
        <end position="325"/>
    </location>
</feature>
<proteinExistence type="predicted"/>
<evidence type="ECO:0000256" key="1">
    <source>
        <dbReference type="SAM" id="MobiDB-lite"/>
    </source>
</evidence>
<dbReference type="OrthoDB" id="3647238at2759"/>
<dbReference type="InterPro" id="IPR052895">
    <property type="entry name" value="HetReg/Transcr_Mod"/>
</dbReference>
<sequence>MTYCGLAAAYAVWLNDAELKVYPELTGKHSTRILKLYPKYRNRNGRLAGELIVIDLDHPLVFDAVSYVWGKRIDQGKIFCKRTSGDGYGEIRLTANGEDALKRFQYRTKSRLLWIDAVTINQKSDKERNHQVAIMSQVYSVARSVLVWLPSDDEWASDRFTSHNVQRLLDDIAKGFSWETTGSSHRVAAEQEMAVLSQAPWCSRVWTVPEFAFAQDCLLYSGAAKPLDGLSVYRLSYEWEASPFHYRTTRSAGRSWVKHGNSLAIKESYSGSRWQNLENMILTSRELEASLPVDKVFAMYSLLKASPSSSDTSSDPHIAQAPDYSKSEHEVFRQMTGSFIKTVKNLLILRHVPGIKQSSGGASWAIDFTNPGRRIGIKIASKAALLPPSTFDISKDWKFLTIYGQFVDTVRSVAVESFRPPSSASYTKEQAKDALKVVLKWFHLAMQTDASIHCKTRRFFSLPLLDSVSYEEENQSTYEALQENETTYGTIQLARLILDLLPARSKAPGRRPEVEAAGSKGLKRELSIMCSGFKGLPLRDVAEEAAIITSFVQGRPFLGLLGHRNVFEPCGLVNYEVNRRFLDQRVRDCEWSDRNDESYRLCLERFSDREFFTTEGGYIGLTNGHVQEGDHVVLVPALHSPVLLRKHKISSEYSFVGVATVPDMMPPQKPSQIMTSTRLPLTRPGNTAESTWRPDVTEGQKIKGIETSNSDPSIWNWDQLRHLCLEKFILS</sequence>
<organism evidence="3 4">
    <name type="scientific">Microthyrium microscopicum</name>
    <dbReference type="NCBI Taxonomy" id="703497"/>
    <lineage>
        <taxon>Eukaryota</taxon>
        <taxon>Fungi</taxon>
        <taxon>Dikarya</taxon>
        <taxon>Ascomycota</taxon>
        <taxon>Pezizomycotina</taxon>
        <taxon>Dothideomycetes</taxon>
        <taxon>Dothideomycetes incertae sedis</taxon>
        <taxon>Microthyriales</taxon>
        <taxon>Microthyriaceae</taxon>
        <taxon>Microthyrium</taxon>
    </lineage>
</organism>
<dbReference type="AlphaFoldDB" id="A0A6A6UT67"/>